<accession>A0ACB8T722</accession>
<evidence type="ECO:0000313" key="2">
    <source>
        <dbReference type="Proteomes" id="UP000814140"/>
    </source>
</evidence>
<comment type="caution">
    <text evidence="1">The sequence shown here is derived from an EMBL/GenBank/DDBJ whole genome shotgun (WGS) entry which is preliminary data.</text>
</comment>
<sequence>MSQRSPSPVNDEIWEFVTCARCHMPFSPDPSGSAPPPVPFWLTECGHVVCNNHLNADQSCAQCNAQQIQMVPLQRQMEAPMSDWFRSLPHAMDTIANAAKFQQEMLSSLARYYKGKYLQTRALIDRVKGDLAEVKTLRKTVEQLRSENEQLRQYAEGSNGKPSSHINSNGKRRMTDAYMNGVDSRSYSSPRSAATPLGPNRLTLPADHQPPVFAQRSSHAGSNGPEGSNAPRERPGSSRFVQ</sequence>
<proteinExistence type="predicted"/>
<organism evidence="1 2">
    <name type="scientific">Artomyces pyxidatus</name>
    <dbReference type="NCBI Taxonomy" id="48021"/>
    <lineage>
        <taxon>Eukaryota</taxon>
        <taxon>Fungi</taxon>
        <taxon>Dikarya</taxon>
        <taxon>Basidiomycota</taxon>
        <taxon>Agaricomycotina</taxon>
        <taxon>Agaricomycetes</taxon>
        <taxon>Russulales</taxon>
        <taxon>Auriscalpiaceae</taxon>
        <taxon>Artomyces</taxon>
    </lineage>
</organism>
<protein>
    <submittedName>
        <fullName evidence="1">Uncharacterized protein</fullName>
    </submittedName>
</protein>
<keyword evidence="2" id="KW-1185">Reference proteome</keyword>
<name>A0ACB8T722_9AGAM</name>
<reference evidence="1" key="1">
    <citation type="submission" date="2021-03" db="EMBL/GenBank/DDBJ databases">
        <authorList>
            <consortium name="DOE Joint Genome Institute"/>
            <person name="Ahrendt S."/>
            <person name="Looney B.P."/>
            <person name="Miyauchi S."/>
            <person name="Morin E."/>
            <person name="Drula E."/>
            <person name="Courty P.E."/>
            <person name="Chicoki N."/>
            <person name="Fauchery L."/>
            <person name="Kohler A."/>
            <person name="Kuo A."/>
            <person name="Labutti K."/>
            <person name="Pangilinan J."/>
            <person name="Lipzen A."/>
            <person name="Riley R."/>
            <person name="Andreopoulos W."/>
            <person name="He G."/>
            <person name="Johnson J."/>
            <person name="Barry K.W."/>
            <person name="Grigoriev I.V."/>
            <person name="Nagy L."/>
            <person name="Hibbett D."/>
            <person name="Henrissat B."/>
            <person name="Matheny P.B."/>
            <person name="Labbe J."/>
            <person name="Martin F."/>
        </authorList>
    </citation>
    <scope>NUCLEOTIDE SEQUENCE</scope>
    <source>
        <strain evidence="1">HHB10654</strain>
    </source>
</reference>
<dbReference type="Proteomes" id="UP000814140">
    <property type="component" value="Unassembled WGS sequence"/>
</dbReference>
<reference evidence="1" key="2">
    <citation type="journal article" date="2022" name="New Phytol.">
        <title>Evolutionary transition to the ectomycorrhizal habit in the genomes of a hyperdiverse lineage of mushroom-forming fungi.</title>
        <authorList>
            <person name="Looney B."/>
            <person name="Miyauchi S."/>
            <person name="Morin E."/>
            <person name="Drula E."/>
            <person name="Courty P.E."/>
            <person name="Kohler A."/>
            <person name="Kuo A."/>
            <person name="LaButti K."/>
            <person name="Pangilinan J."/>
            <person name="Lipzen A."/>
            <person name="Riley R."/>
            <person name="Andreopoulos W."/>
            <person name="He G."/>
            <person name="Johnson J."/>
            <person name="Nolan M."/>
            <person name="Tritt A."/>
            <person name="Barry K.W."/>
            <person name="Grigoriev I.V."/>
            <person name="Nagy L.G."/>
            <person name="Hibbett D."/>
            <person name="Henrissat B."/>
            <person name="Matheny P.B."/>
            <person name="Labbe J."/>
            <person name="Martin F.M."/>
        </authorList>
    </citation>
    <scope>NUCLEOTIDE SEQUENCE</scope>
    <source>
        <strain evidence="1">HHB10654</strain>
    </source>
</reference>
<dbReference type="EMBL" id="MU277198">
    <property type="protein sequence ID" value="KAI0064564.1"/>
    <property type="molecule type" value="Genomic_DNA"/>
</dbReference>
<gene>
    <name evidence="1" type="ORF">BV25DRAFT_1800391</name>
</gene>
<evidence type="ECO:0000313" key="1">
    <source>
        <dbReference type="EMBL" id="KAI0064564.1"/>
    </source>
</evidence>